<dbReference type="Proteomes" id="UP000023703">
    <property type="component" value="Chromosome"/>
</dbReference>
<evidence type="ECO:0000259" key="1">
    <source>
        <dbReference type="Pfam" id="PF17827"/>
    </source>
</evidence>
<dbReference type="Pfam" id="PF17827">
    <property type="entry name" value="PrmC_N"/>
    <property type="match status" value="1"/>
</dbReference>
<dbReference type="InterPro" id="IPR050320">
    <property type="entry name" value="N5-glutamine_MTase"/>
</dbReference>
<dbReference type="InterPro" id="IPR029063">
    <property type="entry name" value="SAM-dependent_MTases_sf"/>
</dbReference>
<organism evidence="2 3">
    <name type="scientific">Corynebacterium glyciniphilum AJ 3170</name>
    <dbReference type="NCBI Taxonomy" id="1404245"/>
    <lineage>
        <taxon>Bacteria</taxon>
        <taxon>Bacillati</taxon>
        <taxon>Actinomycetota</taxon>
        <taxon>Actinomycetes</taxon>
        <taxon>Mycobacteriales</taxon>
        <taxon>Corynebacteriaceae</taxon>
        <taxon>Corynebacterium</taxon>
    </lineage>
</organism>
<evidence type="ECO:0000313" key="2">
    <source>
        <dbReference type="EMBL" id="AHW63783.1"/>
    </source>
</evidence>
<keyword evidence="2" id="KW-0808">Transferase</keyword>
<dbReference type="HOGENOM" id="CLU_018398_4_0_11"/>
<dbReference type="AlphaFoldDB" id="X5DL28"/>
<dbReference type="eggNOG" id="COG2890">
    <property type="taxonomic scope" value="Bacteria"/>
</dbReference>
<dbReference type="STRING" id="1404245.CGLY_06690"/>
<evidence type="ECO:0000313" key="3">
    <source>
        <dbReference type="Proteomes" id="UP000023703"/>
    </source>
</evidence>
<dbReference type="SUPFAM" id="SSF53335">
    <property type="entry name" value="S-adenosyl-L-methionine-dependent methyltransferases"/>
    <property type="match status" value="1"/>
</dbReference>
<dbReference type="PANTHER" id="PTHR18895:SF74">
    <property type="entry name" value="MTRF1L RELEASE FACTOR GLUTAMINE METHYLTRANSFERASE"/>
    <property type="match status" value="1"/>
</dbReference>
<name>X5DL28_9CORY</name>
<dbReference type="InterPro" id="IPR040758">
    <property type="entry name" value="PrmC_N"/>
</dbReference>
<dbReference type="GO" id="GO:0003676">
    <property type="term" value="F:nucleic acid binding"/>
    <property type="evidence" value="ECO:0007669"/>
    <property type="project" value="InterPro"/>
</dbReference>
<dbReference type="Gene3D" id="3.40.50.150">
    <property type="entry name" value="Vaccinia Virus protein VP39"/>
    <property type="match status" value="1"/>
</dbReference>
<dbReference type="GO" id="GO:0032259">
    <property type="term" value="P:methylation"/>
    <property type="evidence" value="ECO:0007669"/>
    <property type="project" value="UniProtKB-KW"/>
</dbReference>
<dbReference type="InterPro" id="IPR002052">
    <property type="entry name" value="DNA_methylase_N6_adenine_CS"/>
</dbReference>
<protein>
    <submittedName>
        <fullName evidence="2">Methylase of peptide chain release factor</fullName>
    </submittedName>
</protein>
<keyword evidence="2" id="KW-0489">Methyltransferase</keyword>
<dbReference type="KEGG" id="cgy:CGLY_06690"/>
<proteinExistence type="predicted"/>
<accession>X5DL28</accession>
<gene>
    <name evidence="2" type="ORF">CGLY_06690</name>
</gene>
<dbReference type="OrthoDB" id="9800643at2"/>
<dbReference type="PANTHER" id="PTHR18895">
    <property type="entry name" value="HEMK METHYLTRANSFERASE"/>
    <property type="match status" value="1"/>
</dbReference>
<reference evidence="2 3" key="1">
    <citation type="journal article" date="2015" name="Int. J. Syst. Evol. Microbiol.">
        <title>Revisiting Corynebacterium glyciniphilum (ex Kubota et al., 1972) sp. nov., nom. rev., isolated from putrefied banana.</title>
        <authorList>
            <person name="Al-Dilaimi A."/>
            <person name="Bednarz H."/>
            <person name="Lomker A."/>
            <person name="Niehaus K."/>
            <person name="Kalinowski J."/>
            <person name="Ruckert C."/>
        </authorList>
    </citation>
    <scope>NUCLEOTIDE SEQUENCE [LARGE SCALE GENOMIC DNA]</scope>
    <source>
        <strain evidence="2">AJ 3170</strain>
    </source>
</reference>
<keyword evidence="3" id="KW-1185">Reference proteome</keyword>
<dbReference type="CDD" id="cd02440">
    <property type="entry name" value="AdoMet_MTases"/>
    <property type="match status" value="1"/>
</dbReference>
<dbReference type="EMBL" id="CP006842">
    <property type="protein sequence ID" value="AHW63783.1"/>
    <property type="molecule type" value="Genomic_DNA"/>
</dbReference>
<dbReference type="GO" id="GO:0008168">
    <property type="term" value="F:methyltransferase activity"/>
    <property type="evidence" value="ECO:0007669"/>
    <property type="project" value="UniProtKB-KW"/>
</dbReference>
<dbReference type="RefSeq" id="WP_081803809.1">
    <property type="nucleotide sequence ID" value="NZ_CP006842.1"/>
</dbReference>
<dbReference type="Gene3D" id="1.10.8.10">
    <property type="entry name" value="DNA helicase RuvA subunit, C-terminal domain"/>
    <property type="match status" value="1"/>
</dbReference>
<sequence>MALSDATTVSAALREAVPALVEAGVESAAHDARVLMAAALEQETGTTVSPLDLVMCGGDTAPALFVELLQRRIAREPLQRILGHGSVMGIDLAVTPGVFIPRPETDLLIDWVAREAERRVSRREHGLFSRLLEPTLTIVDLCSGPGTVALGVAHELSVRGIPEKVSVRVVGLEITEEGVHLARRNAGSWVDDGHVDSRVQVQFHRADVSAPADIVALGLVNSADIVASNPPYVPETTPVSPEVAQDPHNAVFSGADGLALMRPLAGIIELVAAPSAAVAVEHDDSTGEAVRELLVDAGVSDVVQHRDLAGRDRFVSGQVHRDPGHRPVQG</sequence>
<dbReference type="PROSITE" id="PS00092">
    <property type="entry name" value="N6_MTASE"/>
    <property type="match status" value="1"/>
</dbReference>
<feature type="domain" description="Release factor glutamine methyltransferase N-terminal" evidence="1">
    <location>
        <begin position="12"/>
        <end position="83"/>
    </location>
</feature>